<organism evidence="3 4">
    <name type="scientific">Lactiplantibacillus brownii</name>
    <dbReference type="NCBI Taxonomy" id="3069269"/>
    <lineage>
        <taxon>Bacteria</taxon>
        <taxon>Bacillati</taxon>
        <taxon>Bacillota</taxon>
        <taxon>Bacilli</taxon>
        <taxon>Lactobacillales</taxon>
        <taxon>Lactobacillaceae</taxon>
        <taxon>Lactiplantibacillus</taxon>
    </lineage>
</organism>
<gene>
    <name evidence="3" type="ORF">RA086_04675</name>
</gene>
<dbReference type="Pfam" id="PF08861">
    <property type="entry name" value="DUF1828"/>
    <property type="match status" value="1"/>
</dbReference>
<dbReference type="Proteomes" id="UP001227831">
    <property type="component" value="Unassembled WGS sequence"/>
</dbReference>
<sequence length="257" mass="29314">MSSISELRKTVEVFYKQNITLSAIQAGVTRIDTPFLDRHSDAIVLYAVTEGNNRIKLTDYGYVLDDLESDGVYLARSKKRLSVLKEQLNAFSVKINIENNELFIETSIEEYPIKQNLLIQAMLFTNDMFMLSNKRITSLFINEVATFFESHNIRVTNGPNIIGPSGMIHHYDFSIPGIRDIPEKLIKTMNTSSNEYYAKSITMDTIQTKETRPNTSFYAIINDEEPIDSTILNLFGSENIIAIPFSKRSDYVKQLAK</sequence>
<feature type="domain" description="DUF1828" evidence="1">
    <location>
        <begin position="33"/>
        <end position="123"/>
    </location>
</feature>
<proteinExistence type="predicted"/>
<evidence type="ECO:0000259" key="2">
    <source>
        <dbReference type="Pfam" id="PF08862"/>
    </source>
</evidence>
<accession>A0ABU1A7L4</accession>
<feature type="domain" description="DUF1829" evidence="2">
    <location>
        <begin position="163"/>
        <end position="248"/>
    </location>
</feature>
<comment type="caution">
    <text evidence="3">The sequence shown here is derived from an EMBL/GenBank/DDBJ whole genome shotgun (WGS) entry which is preliminary data.</text>
</comment>
<dbReference type="RefSeq" id="WP_308702724.1">
    <property type="nucleotide sequence ID" value="NZ_AP027463.1"/>
</dbReference>
<dbReference type="InterPro" id="IPR014961">
    <property type="entry name" value="DUF1829"/>
</dbReference>
<evidence type="ECO:0000259" key="1">
    <source>
        <dbReference type="Pfam" id="PF08861"/>
    </source>
</evidence>
<evidence type="ECO:0000313" key="4">
    <source>
        <dbReference type="Proteomes" id="UP001227831"/>
    </source>
</evidence>
<keyword evidence="4" id="KW-1185">Reference proteome</keyword>
<dbReference type="InterPro" id="IPR014960">
    <property type="entry name" value="DUF1828"/>
</dbReference>
<evidence type="ECO:0000313" key="3">
    <source>
        <dbReference type="EMBL" id="MDQ7936936.1"/>
    </source>
</evidence>
<dbReference type="EMBL" id="JAVCWF010000001">
    <property type="protein sequence ID" value="MDQ7936936.1"/>
    <property type="molecule type" value="Genomic_DNA"/>
</dbReference>
<protein>
    <submittedName>
        <fullName evidence="3">DUF1828 domain-containing protein</fullName>
    </submittedName>
</protein>
<dbReference type="Pfam" id="PF08862">
    <property type="entry name" value="DUF1829"/>
    <property type="match status" value="1"/>
</dbReference>
<reference evidence="3 4" key="1">
    <citation type="journal article" date="2023" name="Int. J. Syst. Evol. Microbiol.">
        <title>Lactiplantibacillus brownii sp. nov., a novel psychrotolerant species isolated from sauerkraut.</title>
        <authorList>
            <person name="Heng Y.C."/>
            <person name="Silvaraju S."/>
            <person name="Lee J.K.Y."/>
            <person name="Kittelmann S."/>
        </authorList>
    </citation>
    <scope>NUCLEOTIDE SEQUENCE [LARGE SCALE GENOMIC DNA]</scope>
    <source>
        <strain evidence="3 4">WILCCON 0030</strain>
    </source>
</reference>
<name>A0ABU1A7L4_9LACO</name>